<dbReference type="Pfam" id="PF01764">
    <property type="entry name" value="Lipase_3"/>
    <property type="match status" value="1"/>
</dbReference>
<name>A0A7S2XH34_9EUKA</name>
<sequence length="350" mass="38152">MEVNPRVLPPEPVCDLRRSWVATTIAVVLTLSLARVSFGVADGRRENAEPNLGKSPRSVFSDSMSSAYNETRSKRMVAMCGAAYCAGTLGHGVGNWDCDVCKQFPDVNASEFDDKGVLATNGKGFVAFDPHDGKYGSIVVSFSGTDPLQIQNWIDDLDYFAMTPTDYVAAGCSGCKVDRGFYYTYQAVQKHVRESVANYKKSHPKAALWITGHSLGGALAVHAAVDLRLIGNDITGVYTFGQPRVGNKAFAQWFSEGLGSSRPHYRVTHRFDPVPHLPMDNKGPIGGFFHVPTEVYYPKQHSDEGAVVCDGSGEDPSCSDSNFADILITDHLFYVGFHFAKNYIGCKLPA</sequence>
<dbReference type="Gene3D" id="3.40.50.1820">
    <property type="entry name" value="alpha/beta hydrolase"/>
    <property type="match status" value="1"/>
</dbReference>
<gene>
    <name evidence="2" type="ORF">LSP00402_LOCUS21834</name>
</gene>
<dbReference type="EMBL" id="HBHP01035468">
    <property type="protein sequence ID" value="CAD9777818.1"/>
    <property type="molecule type" value="Transcribed_RNA"/>
</dbReference>
<dbReference type="InterPro" id="IPR029058">
    <property type="entry name" value="AB_hydrolase_fold"/>
</dbReference>
<dbReference type="PANTHER" id="PTHR45856:SF24">
    <property type="entry name" value="FUNGAL LIPASE-LIKE DOMAIN-CONTAINING PROTEIN"/>
    <property type="match status" value="1"/>
</dbReference>
<accession>A0A7S2XH34</accession>
<proteinExistence type="predicted"/>
<dbReference type="InterPro" id="IPR002921">
    <property type="entry name" value="Fungal_lipase-type"/>
</dbReference>
<dbReference type="AlphaFoldDB" id="A0A7S2XH34"/>
<feature type="domain" description="Fungal lipase-type" evidence="1">
    <location>
        <begin position="139"/>
        <end position="280"/>
    </location>
</feature>
<dbReference type="GO" id="GO:0006629">
    <property type="term" value="P:lipid metabolic process"/>
    <property type="evidence" value="ECO:0007669"/>
    <property type="project" value="InterPro"/>
</dbReference>
<dbReference type="InterPro" id="IPR051218">
    <property type="entry name" value="Sec_MonoDiacylglyc_Lipase"/>
</dbReference>
<dbReference type="SUPFAM" id="SSF53474">
    <property type="entry name" value="alpha/beta-Hydrolases"/>
    <property type="match status" value="1"/>
</dbReference>
<evidence type="ECO:0000313" key="2">
    <source>
        <dbReference type="EMBL" id="CAD9777818.1"/>
    </source>
</evidence>
<dbReference type="CDD" id="cd00519">
    <property type="entry name" value="Lipase_3"/>
    <property type="match status" value="1"/>
</dbReference>
<dbReference type="PANTHER" id="PTHR45856">
    <property type="entry name" value="ALPHA/BETA-HYDROLASES SUPERFAMILY PROTEIN"/>
    <property type="match status" value="1"/>
</dbReference>
<evidence type="ECO:0000259" key="1">
    <source>
        <dbReference type="Pfam" id="PF01764"/>
    </source>
</evidence>
<reference evidence="2" key="1">
    <citation type="submission" date="2021-01" db="EMBL/GenBank/DDBJ databases">
        <authorList>
            <person name="Corre E."/>
            <person name="Pelletier E."/>
            <person name="Niang G."/>
            <person name="Scheremetjew M."/>
            <person name="Finn R."/>
            <person name="Kale V."/>
            <person name="Holt S."/>
            <person name="Cochrane G."/>
            <person name="Meng A."/>
            <person name="Brown T."/>
            <person name="Cohen L."/>
        </authorList>
    </citation>
    <scope>NUCLEOTIDE SEQUENCE</scope>
    <source>
        <strain evidence="2">CCMP622</strain>
    </source>
</reference>
<protein>
    <recommendedName>
        <fullName evidence="1">Fungal lipase-type domain-containing protein</fullName>
    </recommendedName>
</protein>
<organism evidence="2">
    <name type="scientific">Lotharella oceanica</name>
    <dbReference type="NCBI Taxonomy" id="641309"/>
    <lineage>
        <taxon>Eukaryota</taxon>
        <taxon>Sar</taxon>
        <taxon>Rhizaria</taxon>
        <taxon>Cercozoa</taxon>
        <taxon>Chlorarachniophyceae</taxon>
        <taxon>Lotharella</taxon>
    </lineage>
</organism>